<dbReference type="InterPro" id="IPR003362">
    <property type="entry name" value="Bact_transf"/>
</dbReference>
<accession>A0A1G6XDN5</accession>
<reference evidence="4 5" key="1">
    <citation type="submission" date="2016-10" db="EMBL/GenBank/DDBJ databases">
        <authorList>
            <person name="de Groot N.N."/>
        </authorList>
    </citation>
    <scope>NUCLEOTIDE SEQUENCE [LARGE SCALE GENOMIC DNA]</scope>
    <source>
        <strain evidence="4 5">47C3B</strain>
    </source>
</reference>
<dbReference type="EMBL" id="FNAI01000002">
    <property type="protein sequence ID" value="SDD76354.1"/>
    <property type="molecule type" value="Genomic_DNA"/>
</dbReference>
<dbReference type="RefSeq" id="WP_091146614.1">
    <property type="nucleotide sequence ID" value="NZ_FNAI01000002.1"/>
</dbReference>
<gene>
    <name evidence="4" type="ORF">SAMN05216464_102501</name>
</gene>
<comment type="similarity">
    <text evidence="1">Belongs to the bacterial sugar transferase family.</text>
</comment>
<dbReference type="STRING" id="1391627.SAMN05216464_102501"/>
<evidence type="ECO:0000256" key="1">
    <source>
        <dbReference type="ARBA" id="ARBA00006464"/>
    </source>
</evidence>
<evidence type="ECO:0000259" key="3">
    <source>
        <dbReference type="Pfam" id="PF02397"/>
    </source>
</evidence>
<keyword evidence="5" id="KW-1185">Reference proteome</keyword>
<dbReference type="Pfam" id="PF02397">
    <property type="entry name" value="Bac_transf"/>
    <property type="match status" value="1"/>
</dbReference>
<keyword evidence="2" id="KW-0812">Transmembrane</keyword>
<evidence type="ECO:0000256" key="2">
    <source>
        <dbReference type="SAM" id="Phobius"/>
    </source>
</evidence>
<dbReference type="PANTHER" id="PTHR30576">
    <property type="entry name" value="COLANIC BIOSYNTHESIS UDP-GLUCOSE LIPID CARRIER TRANSFERASE"/>
    <property type="match status" value="1"/>
</dbReference>
<proteinExistence type="inferred from homology"/>
<organism evidence="4 5">
    <name type="scientific">Mucilaginibacter pineti</name>
    <dbReference type="NCBI Taxonomy" id="1391627"/>
    <lineage>
        <taxon>Bacteria</taxon>
        <taxon>Pseudomonadati</taxon>
        <taxon>Bacteroidota</taxon>
        <taxon>Sphingobacteriia</taxon>
        <taxon>Sphingobacteriales</taxon>
        <taxon>Sphingobacteriaceae</taxon>
        <taxon>Mucilaginibacter</taxon>
    </lineage>
</organism>
<dbReference type="AlphaFoldDB" id="A0A1G6XDN5"/>
<dbReference type="Proteomes" id="UP000199072">
    <property type="component" value="Unassembled WGS sequence"/>
</dbReference>
<protein>
    <submittedName>
        <fullName evidence="4">Sugar transferase involved in LPS biosynthesis (Colanic, teichoic acid)</fullName>
    </submittedName>
</protein>
<dbReference type="PANTHER" id="PTHR30576:SF20">
    <property type="entry name" value="QUINOVOSAMINEPHOSPHOTRANSFERAE-RELATED"/>
    <property type="match status" value="1"/>
</dbReference>
<keyword evidence="4" id="KW-0808">Transferase</keyword>
<feature type="domain" description="Bacterial sugar transferase" evidence="3">
    <location>
        <begin position="4"/>
        <end position="196"/>
    </location>
</feature>
<evidence type="ECO:0000313" key="5">
    <source>
        <dbReference type="Proteomes" id="UP000199072"/>
    </source>
</evidence>
<evidence type="ECO:0000313" key="4">
    <source>
        <dbReference type="EMBL" id="SDD76354.1"/>
    </source>
</evidence>
<sequence length="197" mass="22647">MAVKRLFDIALALIALIMSLPVFLLIAIAVKLNSSGGVFYKQIRVGKHGNEFKLFKFRTMYINSDNAGLLTIGNKDYRITRVGYWLRKYKLDELPQLLNVLKGDMSLVGPRPEVRKYVNMYTPAQLRVLTVKPGVTDWASIKYFDENELLAGSDNPEDMYIKSIVPSKINKNLEYIDNHNLLMDVKIILFTLKRIFQ</sequence>
<keyword evidence="2" id="KW-0472">Membrane</keyword>
<dbReference type="GO" id="GO:0016780">
    <property type="term" value="F:phosphotransferase activity, for other substituted phosphate groups"/>
    <property type="evidence" value="ECO:0007669"/>
    <property type="project" value="TreeGrafter"/>
</dbReference>
<feature type="transmembrane region" description="Helical" evidence="2">
    <location>
        <begin position="6"/>
        <end position="30"/>
    </location>
</feature>
<keyword evidence="2" id="KW-1133">Transmembrane helix</keyword>
<name>A0A1G6XDN5_9SPHI</name>
<dbReference type="OrthoDB" id="9808602at2"/>